<dbReference type="PROSITE" id="PS50011">
    <property type="entry name" value="PROTEIN_KINASE_DOM"/>
    <property type="match status" value="1"/>
</dbReference>
<dbReference type="PANTHER" id="PTHR33112">
    <property type="entry name" value="DOMAIN PROTEIN, PUTATIVE-RELATED"/>
    <property type="match status" value="1"/>
</dbReference>
<dbReference type="SMART" id="SM00220">
    <property type="entry name" value="S_TKc"/>
    <property type="match status" value="1"/>
</dbReference>
<feature type="compositionally biased region" description="Polar residues" evidence="1">
    <location>
        <begin position="586"/>
        <end position="595"/>
    </location>
</feature>
<feature type="region of interest" description="Disordered" evidence="1">
    <location>
        <begin position="586"/>
        <end position="609"/>
    </location>
</feature>
<dbReference type="Pfam" id="PF00069">
    <property type="entry name" value="Pkinase"/>
    <property type="match status" value="1"/>
</dbReference>
<dbReference type="InterPro" id="IPR011009">
    <property type="entry name" value="Kinase-like_dom_sf"/>
</dbReference>
<dbReference type="SUPFAM" id="SSF56112">
    <property type="entry name" value="Protein kinase-like (PK-like)"/>
    <property type="match status" value="1"/>
</dbReference>
<sequence length="1304" mass="147294">MSHDASCPESDSESGSESNSGLGSIICDSYNTSQYSNGAEKEYLPRGVLKKLITRETVYREMNVEKTMRNEPLVDFIVNSANQVFALTCSIIDGKDLYKAMKAFHAKGFDDESLPVERKRPINDEGHISTVTDLKCDLSNPDAFKPRLWTSLRLSDFYNKQWRFLAPVFDDQNFIYELDERLILPFRLVKSEAKQGTFGEIFQVEIHREHLSDSLFQPQKNGRKVNVAVKEIKTGPAMQDDAAEAFNIEANALSNCRHLKHSNMLPCLAAIKMGLSHYFLFPWADGGNLRDFWQSEASPKLSSNLMMDALQQLCGLSEALELLHGYGPEAHAGPSTTHEEGGGIRHGDLKPENILRFRSSPPSALGTLKIADMGLAKHHEVSTRLRQNMTSTKYGTLRYEPPETVVNKTQATSRLYDVWSMGCIILEFVVWLLDGQQGLDNFNDSIRGGAKHDYDPPYYITRGAADQMVALVHPVVMQQLDDLSRRTEAQANESALGDLVTIVKERLLVVDLPSEDGDTLYLSENSQGPRITHTRSPSDKKSGIPRRVTAAYLRRSLTQILDRTKKDPKYLLSRDIAQPRPLTHMQVRTDSSSSLHPDMAKRTPKREKPASGFAITQMKENIDIKVWDFIVDNEFAKNFLRQSSTRPVPKSTKERESDSLCRECAALDFWAPDFRVNDTLSDLKKGIYQCRWCAMRWEASKHLEGTTANAVFSRVGSVIKLNESDPPVFSIFRPGGSEMPLPIQIGRPRLRISPREAEHFRLVKRWLQVCDESHDACRRPLRTKTATLPHISAYGMDSVESVVSRDMRSRKATQLPTRLLDVGSSDSSKIRLCSTRNEDIPVEVEYVALSHPWGEASVLNPHFCTTTSNVMAHSKEIKFEALPNTFKDAVYTTRALGVQYLWIDSLCIIQGPGGDFNTESGRMEQVFSSAYCVIAASCASGQCDGFLKNRLHSSKNDYVSFSLEDNSPFYVSRYLDDFNNDVLEGSLNKRGWVLQERALARRTIYFTNKQTYFECGDGVRCETLTKMNNQLAALLGDPSFPQKAIMSVAAPQETTRGQRILYYQDLYKTYSKLGFSHWEDRAVAMNGLEQRLAWGFKCRGKFGILGDSIQADHKSLLHRSLLWTRALNKDSLRKIEIPPHREKIPTWSWMAFQGEIDYLSVPFDQVDWDAELKSPWEATETKSTGRSGQPSIRARAYGLSLRETSPDVNLVFNSRDQLQPLISNALCVVVGRARGLGPERSRIHYVLIVRPFDSVGSSMNVGICERVGAGSLPRGFIDFRHPGYDIAIFLKRYTEEWNFILCYC</sequence>
<feature type="domain" description="Protein kinase" evidence="2">
    <location>
        <begin position="187"/>
        <end position="496"/>
    </location>
</feature>
<dbReference type="Gene3D" id="1.10.510.10">
    <property type="entry name" value="Transferase(Phosphotransferase) domain 1"/>
    <property type="match status" value="1"/>
</dbReference>
<reference evidence="3" key="1">
    <citation type="submission" date="2019-05" db="EMBL/GenBank/DDBJ databases">
        <authorList>
            <person name="Piombo E."/>
        </authorList>
    </citation>
    <scope>NUCLEOTIDE SEQUENCE</scope>
    <source>
        <strain evidence="3">C2S</strain>
    </source>
</reference>
<evidence type="ECO:0000259" key="2">
    <source>
        <dbReference type="PROSITE" id="PS50011"/>
    </source>
</evidence>
<dbReference type="Proteomes" id="UP000760494">
    <property type="component" value="Unassembled WGS sequence"/>
</dbReference>
<dbReference type="PANTHER" id="PTHR33112:SF10">
    <property type="entry name" value="TOL"/>
    <property type="match status" value="1"/>
</dbReference>
<accession>A0A9Q9S0E9</accession>
<dbReference type="Pfam" id="PF06985">
    <property type="entry name" value="HET"/>
    <property type="match status" value="1"/>
</dbReference>
<feature type="region of interest" description="Disordered" evidence="1">
    <location>
        <begin position="520"/>
        <end position="544"/>
    </location>
</feature>
<dbReference type="GO" id="GO:0005524">
    <property type="term" value="F:ATP binding"/>
    <property type="evidence" value="ECO:0007669"/>
    <property type="project" value="InterPro"/>
</dbReference>
<feature type="region of interest" description="Disordered" evidence="1">
    <location>
        <begin position="1"/>
        <end position="21"/>
    </location>
</feature>
<evidence type="ECO:0000256" key="1">
    <source>
        <dbReference type="SAM" id="MobiDB-lite"/>
    </source>
</evidence>
<feature type="compositionally biased region" description="Low complexity" evidence="1">
    <location>
        <begin position="7"/>
        <end position="21"/>
    </location>
</feature>
<dbReference type="InterPro" id="IPR000719">
    <property type="entry name" value="Prot_kinase_dom"/>
</dbReference>
<name>A0A9Q9S0E9_FUSFU</name>
<dbReference type="InterPro" id="IPR010730">
    <property type="entry name" value="HET"/>
</dbReference>
<comment type="caution">
    <text evidence="3">The sequence shown here is derived from an EMBL/GenBank/DDBJ whole genome shotgun (WGS) entry which is preliminary data.</text>
</comment>
<dbReference type="GO" id="GO:0004672">
    <property type="term" value="F:protein kinase activity"/>
    <property type="evidence" value="ECO:0007669"/>
    <property type="project" value="InterPro"/>
</dbReference>
<dbReference type="EMBL" id="CABFJX010000420">
    <property type="protein sequence ID" value="VTT83605.1"/>
    <property type="molecule type" value="Genomic_DNA"/>
</dbReference>
<feature type="compositionally biased region" description="Basic and acidic residues" evidence="1">
    <location>
        <begin position="598"/>
        <end position="609"/>
    </location>
</feature>
<evidence type="ECO:0000313" key="3">
    <source>
        <dbReference type="EMBL" id="VTT83605.1"/>
    </source>
</evidence>
<proteinExistence type="predicted"/>
<evidence type="ECO:0000313" key="4">
    <source>
        <dbReference type="Proteomes" id="UP000760494"/>
    </source>
</evidence>
<organism evidence="3 4">
    <name type="scientific">Fusarium fujikuroi</name>
    <name type="common">Bakanae and foot rot disease fungus</name>
    <name type="synonym">Gibberella fujikuroi</name>
    <dbReference type="NCBI Taxonomy" id="5127"/>
    <lineage>
        <taxon>Eukaryota</taxon>
        <taxon>Fungi</taxon>
        <taxon>Dikarya</taxon>
        <taxon>Ascomycota</taxon>
        <taxon>Pezizomycotina</taxon>
        <taxon>Sordariomycetes</taxon>
        <taxon>Hypocreomycetidae</taxon>
        <taxon>Hypocreales</taxon>
        <taxon>Nectriaceae</taxon>
        <taxon>Fusarium</taxon>
        <taxon>Fusarium fujikuroi species complex</taxon>
    </lineage>
</organism>
<protein>
    <recommendedName>
        <fullName evidence="2">Protein kinase domain-containing protein</fullName>
    </recommendedName>
</protein>
<dbReference type="CDD" id="cd00180">
    <property type="entry name" value="PKc"/>
    <property type="match status" value="1"/>
</dbReference>
<gene>
    <name evidence="3" type="ORF">C2S_12802</name>
</gene>